<dbReference type="CDD" id="cd03801">
    <property type="entry name" value="GT4_PimA-like"/>
    <property type="match status" value="1"/>
</dbReference>
<dbReference type="InterPro" id="IPR001296">
    <property type="entry name" value="Glyco_trans_1"/>
</dbReference>
<sequence length="389" mass="43717">MNKKIFVVVRSISFADSVGGMEKAAKDHILEMVNVGYHVTLLCPRKKIVGNIPDGVTYIDISWPKWDRYKIAMTMGLAYNRWCKKVSLFLNTHAKHNDIIHFHGASAGTLGFLDSNIISKTITVVNPHGMEEFGSGSIFRLANRFFTKRLIKQSFLADAIIATDNLLIPVVKNNLGVNDDKVFLIPNTIDVQKNRSVIGNKKNELNAEHDGLNIVSIGRLEYNKGYDILGKALSIFQSQNPKVNVNWTHYGRGKKKQSLLKLCIKENVSLRIIENASDIEVQNSLYTCDVFIQPSRYEGSSLTTLEAMVHGCLIVATPVGGIPDKIVNQHTGFLCEDITPQSLYETLNKALQYEDIHIIKENAKVFVESTYDIMVSTRKYVALYESFDK</sequence>
<proteinExistence type="predicted"/>
<dbReference type="InterPro" id="IPR028098">
    <property type="entry name" value="Glyco_trans_4-like_N"/>
</dbReference>
<dbReference type="Pfam" id="PF00534">
    <property type="entry name" value="Glycos_transf_1"/>
    <property type="match status" value="1"/>
</dbReference>
<evidence type="ECO:0000259" key="1">
    <source>
        <dbReference type="Pfam" id="PF00534"/>
    </source>
</evidence>
<dbReference type="Pfam" id="PF13439">
    <property type="entry name" value="Glyco_transf_4"/>
    <property type="match status" value="1"/>
</dbReference>
<keyword evidence="3" id="KW-0328">Glycosyltransferase</keyword>
<dbReference type="PANTHER" id="PTHR45947:SF3">
    <property type="entry name" value="SULFOQUINOVOSYL TRANSFERASE SQD2"/>
    <property type="match status" value="1"/>
</dbReference>
<feature type="domain" description="Glycosyltransferase subfamily 4-like N-terminal" evidence="2">
    <location>
        <begin position="18"/>
        <end position="192"/>
    </location>
</feature>
<dbReference type="Gene3D" id="3.40.50.2000">
    <property type="entry name" value="Glycogen Phosphorylase B"/>
    <property type="match status" value="2"/>
</dbReference>
<reference evidence="3" key="1">
    <citation type="submission" date="2016-02" db="EMBL/GenBank/DDBJ databases">
        <authorList>
            <person name="Wen L."/>
            <person name="He K."/>
            <person name="Yang H."/>
        </authorList>
    </citation>
    <scope>NUCLEOTIDE SEQUENCE</scope>
    <source>
        <strain evidence="3">AKPRH103996</strain>
    </source>
</reference>
<gene>
    <name evidence="3" type="primary">wckM</name>
</gene>
<dbReference type="PANTHER" id="PTHR45947">
    <property type="entry name" value="SULFOQUINOVOSYL TRANSFERASE SQD2"/>
    <property type="match status" value="1"/>
</dbReference>
<accession>A0A193SF41</accession>
<dbReference type="GO" id="GO:0103011">
    <property type="term" value="F:mannosylfructose-phosphate synthase activity"/>
    <property type="evidence" value="ECO:0007669"/>
    <property type="project" value="UniProtKB-EC"/>
</dbReference>
<evidence type="ECO:0000259" key="2">
    <source>
        <dbReference type="Pfam" id="PF13439"/>
    </source>
</evidence>
<dbReference type="EMBL" id="LT174591">
    <property type="protein sequence ID" value="CZQ25162.1"/>
    <property type="molecule type" value="Genomic_DNA"/>
</dbReference>
<name>A0A193SF41_KLEPN</name>
<dbReference type="AlphaFoldDB" id="A0A193SF41"/>
<dbReference type="RefSeq" id="WP_072040225.1">
    <property type="nucleotide sequence ID" value="NZ_BIIF01000001.1"/>
</dbReference>
<reference evidence="3" key="2">
    <citation type="submission" date="2016-06" db="EMBL/GenBank/DDBJ databases">
        <title>Towards a vaccine: An investigation of Klebsiella pneumoniae surface antigens.</title>
        <authorList>
            <person name="Follador R."/>
            <person name="Heinz E."/>
            <person name="Wyres K.L."/>
            <person name="Ellington M.J."/>
            <person name="Kowarik M."/>
            <person name="Holt K.E."/>
            <person name="Thomson N.R."/>
        </authorList>
    </citation>
    <scope>NUCLEOTIDE SEQUENCE</scope>
    <source>
        <strain evidence="3">AKPRH103996</strain>
    </source>
</reference>
<protein>
    <submittedName>
        <fullName evidence="3">Glycosyl transferases group 1</fullName>
        <ecNumber evidence="3">2.4.1.246</ecNumber>
    </submittedName>
</protein>
<feature type="domain" description="Glycosyl transferase family 1" evidence="1">
    <location>
        <begin position="200"/>
        <end position="363"/>
    </location>
</feature>
<organism evidence="3">
    <name type="scientific">Klebsiella pneumoniae</name>
    <dbReference type="NCBI Taxonomy" id="573"/>
    <lineage>
        <taxon>Bacteria</taxon>
        <taxon>Pseudomonadati</taxon>
        <taxon>Pseudomonadota</taxon>
        <taxon>Gammaproteobacteria</taxon>
        <taxon>Enterobacterales</taxon>
        <taxon>Enterobacteriaceae</taxon>
        <taxon>Klebsiella/Raoultella group</taxon>
        <taxon>Klebsiella</taxon>
        <taxon>Klebsiella pneumoniae complex</taxon>
    </lineage>
</organism>
<evidence type="ECO:0000313" key="3">
    <source>
        <dbReference type="EMBL" id="CZQ25162.1"/>
    </source>
</evidence>
<dbReference type="SUPFAM" id="SSF53756">
    <property type="entry name" value="UDP-Glycosyltransferase/glycogen phosphorylase"/>
    <property type="match status" value="1"/>
</dbReference>
<dbReference type="EC" id="2.4.1.246" evidence="3"/>
<keyword evidence="3" id="KW-0808">Transferase</keyword>
<dbReference type="InterPro" id="IPR050194">
    <property type="entry name" value="Glycosyltransferase_grp1"/>
</dbReference>